<reference evidence="1" key="1">
    <citation type="submission" date="2024-12" db="EMBL/GenBank/DDBJ databases">
        <authorList>
            <person name="Wu N."/>
        </authorList>
    </citation>
    <scope>NUCLEOTIDE SEQUENCE</scope>
    <source>
        <strain evidence="1">P15</strain>
    </source>
</reference>
<name>A0ACC7NSW2_9BACL</name>
<evidence type="ECO:0000313" key="1">
    <source>
        <dbReference type="EMBL" id="MFM9326776.1"/>
    </source>
</evidence>
<dbReference type="Proteomes" id="UP001631969">
    <property type="component" value="Unassembled WGS sequence"/>
</dbReference>
<sequence length="117" mass="12683">MPILVQQHDNTRFSIQSPEELTTVLAEFLSAQEHVKITAATTRALAPSGAAKGSGVAVPEYCGYIEGHIESAALQLGSLVEKVAEQFQLTVESGSENVTSWTLYSRQEADYNDHFGI</sequence>
<dbReference type="EMBL" id="JBJURJ010000001">
    <property type="protein sequence ID" value="MFM9326776.1"/>
    <property type="molecule type" value="Genomic_DNA"/>
</dbReference>
<protein>
    <submittedName>
        <fullName evidence="1">Uncharacterized protein</fullName>
    </submittedName>
</protein>
<proteinExistence type="predicted"/>
<gene>
    <name evidence="1" type="ORF">ACI1P1_00555</name>
</gene>
<evidence type="ECO:0000313" key="2">
    <source>
        <dbReference type="Proteomes" id="UP001631969"/>
    </source>
</evidence>
<organism evidence="1 2">
    <name type="scientific">Paenibacillus mesotrionivorans</name>
    <dbReference type="NCBI Taxonomy" id="3160968"/>
    <lineage>
        <taxon>Bacteria</taxon>
        <taxon>Bacillati</taxon>
        <taxon>Bacillota</taxon>
        <taxon>Bacilli</taxon>
        <taxon>Bacillales</taxon>
        <taxon>Paenibacillaceae</taxon>
        <taxon>Paenibacillus</taxon>
    </lineage>
</organism>
<comment type="caution">
    <text evidence="1">The sequence shown here is derived from an EMBL/GenBank/DDBJ whole genome shotgun (WGS) entry which is preliminary data.</text>
</comment>
<keyword evidence="2" id="KW-1185">Reference proteome</keyword>
<accession>A0ACC7NSW2</accession>